<proteinExistence type="predicted"/>
<reference evidence="1" key="2">
    <citation type="journal article" date="2015" name="Data Brief">
        <title>Shoot transcriptome of the giant reed, Arundo donax.</title>
        <authorList>
            <person name="Barrero R.A."/>
            <person name="Guerrero F.D."/>
            <person name="Moolhuijzen P."/>
            <person name="Goolsby J.A."/>
            <person name="Tidwell J."/>
            <person name="Bellgard S.E."/>
            <person name="Bellgard M.I."/>
        </authorList>
    </citation>
    <scope>NUCLEOTIDE SEQUENCE</scope>
    <source>
        <tissue evidence="1">Shoot tissue taken approximately 20 cm above the soil surface</tissue>
    </source>
</reference>
<organism evidence="1">
    <name type="scientific">Arundo donax</name>
    <name type="common">Giant reed</name>
    <name type="synonym">Donax arundinaceus</name>
    <dbReference type="NCBI Taxonomy" id="35708"/>
    <lineage>
        <taxon>Eukaryota</taxon>
        <taxon>Viridiplantae</taxon>
        <taxon>Streptophyta</taxon>
        <taxon>Embryophyta</taxon>
        <taxon>Tracheophyta</taxon>
        <taxon>Spermatophyta</taxon>
        <taxon>Magnoliopsida</taxon>
        <taxon>Liliopsida</taxon>
        <taxon>Poales</taxon>
        <taxon>Poaceae</taxon>
        <taxon>PACMAD clade</taxon>
        <taxon>Arundinoideae</taxon>
        <taxon>Arundineae</taxon>
        <taxon>Arundo</taxon>
    </lineage>
</organism>
<protein>
    <submittedName>
        <fullName evidence="1">Uncharacterized protein</fullName>
    </submittedName>
</protein>
<name>A0A0A9AT24_ARUDO</name>
<sequence>MDRTTSPHLEKRVLY</sequence>
<reference evidence="1" key="1">
    <citation type="submission" date="2014-09" db="EMBL/GenBank/DDBJ databases">
        <authorList>
            <person name="Magalhaes I.L.F."/>
            <person name="Oliveira U."/>
            <person name="Santos F.R."/>
            <person name="Vidigal T.H.D.A."/>
            <person name="Brescovit A.D."/>
            <person name="Santos A.J."/>
        </authorList>
    </citation>
    <scope>NUCLEOTIDE SEQUENCE</scope>
    <source>
        <tissue evidence="1">Shoot tissue taken approximately 20 cm above the soil surface</tissue>
    </source>
</reference>
<accession>A0A0A9AT24</accession>
<evidence type="ECO:0000313" key="1">
    <source>
        <dbReference type="EMBL" id="JAD52050.1"/>
    </source>
</evidence>
<dbReference type="EMBL" id="GBRH01245845">
    <property type="protein sequence ID" value="JAD52050.1"/>
    <property type="molecule type" value="Transcribed_RNA"/>
</dbReference>